<feature type="transmembrane region" description="Helical" evidence="7">
    <location>
        <begin position="474"/>
        <end position="493"/>
    </location>
</feature>
<reference evidence="9" key="2">
    <citation type="submission" date="2023-05" db="EMBL/GenBank/DDBJ databases">
        <authorList>
            <consortium name="Lawrence Berkeley National Laboratory"/>
            <person name="Steindorff A."/>
            <person name="Hensen N."/>
            <person name="Bonometti L."/>
            <person name="Westerberg I."/>
            <person name="Brannstrom I.O."/>
            <person name="Guillou S."/>
            <person name="Cros-Aarteil S."/>
            <person name="Calhoun S."/>
            <person name="Haridas S."/>
            <person name="Kuo A."/>
            <person name="Mondo S."/>
            <person name="Pangilinan J."/>
            <person name="Riley R."/>
            <person name="Labutti K."/>
            <person name="Andreopoulos B."/>
            <person name="Lipzen A."/>
            <person name="Chen C."/>
            <person name="Yanf M."/>
            <person name="Daum C."/>
            <person name="Ng V."/>
            <person name="Clum A."/>
            <person name="Ohm R."/>
            <person name="Martin F."/>
            <person name="Silar P."/>
            <person name="Natvig D."/>
            <person name="Lalanne C."/>
            <person name="Gautier V."/>
            <person name="Ament-Velasquez S.L."/>
            <person name="Kruys A."/>
            <person name="Hutchinson M.I."/>
            <person name="Powell A.J."/>
            <person name="Barry K."/>
            <person name="Miller A.N."/>
            <person name="Grigoriev I.V."/>
            <person name="Debuchy R."/>
            <person name="Gladieux P."/>
            <person name="Thoren M.H."/>
            <person name="Johannesson H."/>
        </authorList>
    </citation>
    <scope>NUCLEOTIDE SEQUENCE</scope>
    <source>
        <strain evidence="9">CBS 103.79</strain>
    </source>
</reference>
<feature type="transmembrane region" description="Helical" evidence="7">
    <location>
        <begin position="159"/>
        <end position="176"/>
    </location>
</feature>
<evidence type="ECO:0000256" key="3">
    <source>
        <dbReference type="ARBA" id="ARBA00022692"/>
    </source>
</evidence>
<evidence type="ECO:0000256" key="2">
    <source>
        <dbReference type="ARBA" id="ARBA00010992"/>
    </source>
</evidence>
<feature type="domain" description="Major facilitator superfamily (MFS) profile" evidence="8">
    <location>
        <begin position="51"/>
        <end position="497"/>
    </location>
</feature>
<feature type="transmembrane region" description="Helical" evidence="7">
    <location>
        <begin position="220"/>
        <end position="239"/>
    </location>
</feature>
<dbReference type="PANTHER" id="PTHR48022:SF10">
    <property type="entry name" value="MAJOR FACILITATOR SUPERFAMILY (MFS) PROFILE DOMAIN-CONTAINING PROTEIN"/>
    <property type="match status" value="1"/>
</dbReference>
<dbReference type="PANTHER" id="PTHR48022">
    <property type="entry name" value="PLASTIDIC GLUCOSE TRANSPORTER 4"/>
    <property type="match status" value="1"/>
</dbReference>
<keyword evidence="5 7" id="KW-0472">Membrane</keyword>
<dbReference type="Gene3D" id="1.20.1250.20">
    <property type="entry name" value="MFS general substrate transporter like domains"/>
    <property type="match status" value="1"/>
</dbReference>
<dbReference type="InterPro" id="IPR020846">
    <property type="entry name" value="MFS_dom"/>
</dbReference>
<gene>
    <name evidence="9" type="ORF">C8A05DRAFT_43254</name>
</gene>
<feature type="transmembrane region" description="Helical" evidence="7">
    <location>
        <begin position="130"/>
        <end position="153"/>
    </location>
</feature>
<feature type="transmembrane region" description="Helical" evidence="7">
    <location>
        <begin position="101"/>
        <end position="118"/>
    </location>
</feature>
<feature type="region of interest" description="Disordered" evidence="6">
    <location>
        <begin position="1"/>
        <end position="36"/>
    </location>
</feature>
<keyword evidence="10" id="KW-1185">Reference proteome</keyword>
<protein>
    <submittedName>
        <fullName evidence="9">General substrate transporter</fullName>
    </submittedName>
</protein>
<dbReference type="FunFam" id="1.20.1250.20:FF:000078">
    <property type="entry name" value="MFS maltose transporter, putative"/>
    <property type="match status" value="1"/>
</dbReference>
<sequence length="553" mass="60862">MAETTKPESGSVEPRASASGDVSAKTADAPNSEYRGERDESIRAHARFLWLTLLASAAVIEYGLDHALGAFQAMVGFLKVFGYEDPRVPAGWNIAAGPQQIIASFMVLGAFIACFTTGPMSTYFSRRWSILIGVVLLVISVTIMIVTTSLGALYFSRLLMGYGNGLVMTFTMLYVSEMAPASQRGLSYGITSGWITTGMAIAMLIANATQGIESRLCYQIPLYVLYAMPVVSFASLPFMPESPRWLLLNGRDEEALKALTWIRNGAYDELALRAEFEEMRLNALRDLENESKWLVLDLFRGTNLRRTLLSVGVGLINPGTGAMFVLSFNTYFFRVLRISNPFKWSVLFQWIGVAGMFCAWYGLSKFGRRTLLIAGIIGCGSSMLFLGVVYSLSVSADGSAISAGVVFLLCWFNFWFNVGLAPTTYLVAGELPSQSLRAYTAGLSTGAGFVFAWLTNFTTPYFINPAELNWGGRYGYVWFGSTVVVLAFVYFCLPEVQGRSLEEIEEMFDLRLPARDFPSYVSQNMVIARQAAEKDLYGGEKPGAIHVEASTRV</sequence>
<evidence type="ECO:0000259" key="8">
    <source>
        <dbReference type="PROSITE" id="PS50850"/>
    </source>
</evidence>
<dbReference type="GO" id="GO:0016020">
    <property type="term" value="C:membrane"/>
    <property type="evidence" value="ECO:0007669"/>
    <property type="project" value="UniProtKB-SubCell"/>
</dbReference>
<name>A0AAN6RUT1_9PEZI</name>
<dbReference type="SUPFAM" id="SSF103473">
    <property type="entry name" value="MFS general substrate transporter"/>
    <property type="match status" value="1"/>
</dbReference>
<evidence type="ECO:0000256" key="7">
    <source>
        <dbReference type="SAM" id="Phobius"/>
    </source>
</evidence>
<dbReference type="AlphaFoldDB" id="A0AAN6RUT1"/>
<keyword evidence="3 7" id="KW-0812">Transmembrane</keyword>
<dbReference type="Pfam" id="PF00083">
    <property type="entry name" value="Sugar_tr"/>
    <property type="match status" value="1"/>
</dbReference>
<proteinExistence type="inferred from homology"/>
<dbReference type="PROSITE" id="PS50850">
    <property type="entry name" value="MFS"/>
    <property type="match status" value="1"/>
</dbReference>
<evidence type="ECO:0000313" key="9">
    <source>
        <dbReference type="EMBL" id="KAK3903529.1"/>
    </source>
</evidence>
<evidence type="ECO:0000256" key="5">
    <source>
        <dbReference type="ARBA" id="ARBA00023136"/>
    </source>
</evidence>
<organism evidence="9 10">
    <name type="scientific">Staphylotrichum tortipilum</name>
    <dbReference type="NCBI Taxonomy" id="2831512"/>
    <lineage>
        <taxon>Eukaryota</taxon>
        <taxon>Fungi</taxon>
        <taxon>Dikarya</taxon>
        <taxon>Ascomycota</taxon>
        <taxon>Pezizomycotina</taxon>
        <taxon>Sordariomycetes</taxon>
        <taxon>Sordariomycetidae</taxon>
        <taxon>Sordariales</taxon>
        <taxon>Chaetomiaceae</taxon>
        <taxon>Staphylotrichum</taxon>
    </lineage>
</organism>
<comment type="similarity">
    <text evidence="2">Belongs to the major facilitator superfamily. Sugar transporter (TC 2.A.1.1) family.</text>
</comment>
<comment type="caution">
    <text evidence="9">The sequence shown here is derived from an EMBL/GenBank/DDBJ whole genome shotgun (WGS) entry which is preliminary data.</text>
</comment>
<dbReference type="InterPro" id="IPR050360">
    <property type="entry name" value="MFS_Sugar_Transporters"/>
</dbReference>
<feature type="transmembrane region" description="Helical" evidence="7">
    <location>
        <begin position="48"/>
        <end position="81"/>
    </location>
</feature>
<dbReference type="Proteomes" id="UP001303889">
    <property type="component" value="Unassembled WGS sequence"/>
</dbReference>
<feature type="transmembrane region" description="Helical" evidence="7">
    <location>
        <begin position="436"/>
        <end position="454"/>
    </location>
</feature>
<dbReference type="GO" id="GO:0005351">
    <property type="term" value="F:carbohydrate:proton symporter activity"/>
    <property type="evidence" value="ECO:0007669"/>
    <property type="project" value="TreeGrafter"/>
</dbReference>
<dbReference type="InterPro" id="IPR005828">
    <property type="entry name" value="MFS_sugar_transport-like"/>
</dbReference>
<accession>A0AAN6RUT1</accession>
<evidence type="ECO:0000256" key="1">
    <source>
        <dbReference type="ARBA" id="ARBA00004141"/>
    </source>
</evidence>
<feature type="transmembrane region" description="Helical" evidence="7">
    <location>
        <begin position="308"/>
        <end position="332"/>
    </location>
</feature>
<evidence type="ECO:0000256" key="6">
    <source>
        <dbReference type="SAM" id="MobiDB-lite"/>
    </source>
</evidence>
<comment type="subcellular location">
    <subcellularLocation>
        <location evidence="1">Membrane</location>
        <topology evidence="1">Multi-pass membrane protein</topology>
    </subcellularLocation>
</comment>
<evidence type="ECO:0000256" key="4">
    <source>
        <dbReference type="ARBA" id="ARBA00022989"/>
    </source>
</evidence>
<dbReference type="InterPro" id="IPR036259">
    <property type="entry name" value="MFS_trans_sf"/>
</dbReference>
<feature type="transmembrane region" description="Helical" evidence="7">
    <location>
        <begin position="344"/>
        <end position="363"/>
    </location>
</feature>
<evidence type="ECO:0000313" key="10">
    <source>
        <dbReference type="Proteomes" id="UP001303889"/>
    </source>
</evidence>
<feature type="transmembrane region" description="Helical" evidence="7">
    <location>
        <begin position="370"/>
        <end position="392"/>
    </location>
</feature>
<feature type="transmembrane region" description="Helical" evidence="7">
    <location>
        <begin position="188"/>
        <end position="208"/>
    </location>
</feature>
<dbReference type="EMBL" id="MU855443">
    <property type="protein sequence ID" value="KAK3903529.1"/>
    <property type="molecule type" value="Genomic_DNA"/>
</dbReference>
<keyword evidence="4 7" id="KW-1133">Transmembrane helix</keyword>
<reference evidence="9" key="1">
    <citation type="journal article" date="2023" name="Mol. Phylogenet. Evol.">
        <title>Genome-scale phylogeny and comparative genomics of the fungal order Sordariales.</title>
        <authorList>
            <person name="Hensen N."/>
            <person name="Bonometti L."/>
            <person name="Westerberg I."/>
            <person name="Brannstrom I.O."/>
            <person name="Guillou S."/>
            <person name="Cros-Aarteil S."/>
            <person name="Calhoun S."/>
            <person name="Haridas S."/>
            <person name="Kuo A."/>
            <person name="Mondo S."/>
            <person name="Pangilinan J."/>
            <person name="Riley R."/>
            <person name="LaButti K."/>
            <person name="Andreopoulos B."/>
            <person name="Lipzen A."/>
            <person name="Chen C."/>
            <person name="Yan M."/>
            <person name="Daum C."/>
            <person name="Ng V."/>
            <person name="Clum A."/>
            <person name="Steindorff A."/>
            <person name="Ohm R.A."/>
            <person name="Martin F."/>
            <person name="Silar P."/>
            <person name="Natvig D.O."/>
            <person name="Lalanne C."/>
            <person name="Gautier V."/>
            <person name="Ament-Velasquez S.L."/>
            <person name="Kruys A."/>
            <person name="Hutchinson M.I."/>
            <person name="Powell A.J."/>
            <person name="Barry K."/>
            <person name="Miller A.N."/>
            <person name="Grigoriev I.V."/>
            <person name="Debuchy R."/>
            <person name="Gladieux P."/>
            <person name="Hiltunen Thoren M."/>
            <person name="Johannesson H."/>
        </authorList>
    </citation>
    <scope>NUCLEOTIDE SEQUENCE</scope>
    <source>
        <strain evidence="9">CBS 103.79</strain>
    </source>
</reference>